<dbReference type="PANTHER" id="PTHR13184:SF5">
    <property type="entry name" value="METHYLTRANSFERASE-LIKE PROTEIN 17, MITOCHONDRIAL"/>
    <property type="match status" value="1"/>
</dbReference>
<reference evidence="5" key="2">
    <citation type="submission" date="2020-09" db="EMBL/GenBank/DDBJ databases">
        <authorList>
            <person name="Sun Q."/>
            <person name="Zhou Y."/>
        </authorList>
    </citation>
    <scope>NUCLEOTIDE SEQUENCE</scope>
    <source>
        <strain evidence="5">CGMCC 4.7306</strain>
    </source>
</reference>
<keyword evidence="3" id="KW-0408">Iron</keyword>
<keyword evidence="5" id="KW-0489">Methyltransferase</keyword>
<comment type="caution">
    <text evidence="5">The sequence shown here is derived from an EMBL/GenBank/DDBJ whole genome shotgun (WGS) entry which is preliminary data.</text>
</comment>
<dbReference type="SUPFAM" id="SSF53335">
    <property type="entry name" value="S-adenosyl-L-methionine-dependent methyltransferases"/>
    <property type="match status" value="1"/>
</dbReference>
<dbReference type="GO" id="GO:0032259">
    <property type="term" value="P:methylation"/>
    <property type="evidence" value="ECO:0007669"/>
    <property type="project" value="UniProtKB-KW"/>
</dbReference>
<dbReference type="AlphaFoldDB" id="A0A917SIE5"/>
<gene>
    <name evidence="5" type="ORF">GCM10011575_45230</name>
</gene>
<dbReference type="GO" id="GO:0003735">
    <property type="term" value="F:structural constituent of ribosome"/>
    <property type="evidence" value="ECO:0007669"/>
    <property type="project" value="TreeGrafter"/>
</dbReference>
<dbReference type="GO" id="GO:0046872">
    <property type="term" value="F:metal ion binding"/>
    <property type="evidence" value="ECO:0007669"/>
    <property type="project" value="UniProtKB-KW"/>
</dbReference>
<keyword evidence="2" id="KW-0809">Transit peptide</keyword>
<dbReference type="Proteomes" id="UP000613840">
    <property type="component" value="Unassembled WGS sequence"/>
</dbReference>
<evidence type="ECO:0000256" key="2">
    <source>
        <dbReference type="ARBA" id="ARBA00022946"/>
    </source>
</evidence>
<dbReference type="InterPro" id="IPR052571">
    <property type="entry name" value="Mt_RNA_Methyltransferase"/>
</dbReference>
<keyword evidence="6" id="KW-1185">Reference proteome</keyword>
<sequence>MFELPGDLAAAVARLSDGQSRQDQLGATTRQLIERYQADTPAVPGRPIMAGDREALAYAVYRMPATYAAIRTVLEQVPDTCIPASVRHLDIAGGTGAAVWAVADRWPQVADHRVIEQSVAAIDLGRRLQKSASGPVGRTSWEQRVINSRIELGEADLITVGYLLSEIDAGLRTALLDAALASARRLLVIVEPGTKTGYRRILDARDQIIAADWQIVAPCPHQADCPLAGQERDWCHFSARLNRSSIHRRAKSAELGFEDEKFSYLVAAPTPVRRPQGRVLRHPSFPKGRVEFSCCQASGAAERVTIAKRDADRYRAARKIEWGDPWPAPAPGVE</sequence>
<dbReference type="GO" id="GO:0006412">
    <property type="term" value="P:translation"/>
    <property type="evidence" value="ECO:0007669"/>
    <property type="project" value="InterPro"/>
</dbReference>
<keyword evidence="1" id="KW-0479">Metal-binding</keyword>
<dbReference type="GO" id="GO:0015935">
    <property type="term" value="C:small ribosomal subunit"/>
    <property type="evidence" value="ECO:0007669"/>
    <property type="project" value="TreeGrafter"/>
</dbReference>
<organism evidence="5 6">
    <name type="scientific">Microlunatus endophyticus</name>
    <dbReference type="NCBI Taxonomy" id="1716077"/>
    <lineage>
        <taxon>Bacteria</taxon>
        <taxon>Bacillati</taxon>
        <taxon>Actinomycetota</taxon>
        <taxon>Actinomycetes</taxon>
        <taxon>Propionibacteriales</taxon>
        <taxon>Propionibacteriaceae</taxon>
        <taxon>Microlunatus</taxon>
    </lineage>
</organism>
<dbReference type="Pfam" id="PF09243">
    <property type="entry name" value="Rsm22"/>
    <property type="match status" value="1"/>
</dbReference>
<dbReference type="Gene3D" id="3.40.50.150">
    <property type="entry name" value="Vaccinia Virus protein VP39"/>
    <property type="match status" value="1"/>
</dbReference>
<keyword evidence="4" id="KW-0411">Iron-sulfur</keyword>
<keyword evidence="5" id="KW-0808">Transferase</keyword>
<evidence type="ECO:0000313" key="6">
    <source>
        <dbReference type="Proteomes" id="UP000613840"/>
    </source>
</evidence>
<dbReference type="PANTHER" id="PTHR13184">
    <property type="entry name" value="37S RIBOSOMAL PROTEIN S22"/>
    <property type="match status" value="1"/>
</dbReference>
<dbReference type="GO" id="GO:0051536">
    <property type="term" value="F:iron-sulfur cluster binding"/>
    <property type="evidence" value="ECO:0007669"/>
    <property type="project" value="UniProtKB-KW"/>
</dbReference>
<dbReference type="InterPro" id="IPR029063">
    <property type="entry name" value="SAM-dependent_MTases_sf"/>
</dbReference>
<evidence type="ECO:0000256" key="1">
    <source>
        <dbReference type="ARBA" id="ARBA00022723"/>
    </source>
</evidence>
<dbReference type="RefSeq" id="WP_188898116.1">
    <property type="nucleotide sequence ID" value="NZ_BMMZ01000017.1"/>
</dbReference>
<name>A0A917SIE5_9ACTN</name>
<evidence type="ECO:0000313" key="5">
    <source>
        <dbReference type="EMBL" id="GGL81889.1"/>
    </source>
</evidence>
<reference evidence="5" key="1">
    <citation type="journal article" date="2014" name="Int. J. Syst. Evol. Microbiol.">
        <title>Complete genome sequence of Corynebacterium casei LMG S-19264T (=DSM 44701T), isolated from a smear-ripened cheese.</title>
        <authorList>
            <consortium name="US DOE Joint Genome Institute (JGI-PGF)"/>
            <person name="Walter F."/>
            <person name="Albersmeier A."/>
            <person name="Kalinowski J."/>
            <person name="Ruckert C."/>
        </authorList>
    </citation>
    <scope>NUCLEOTIDE SEQUENCE</scope>
    <source>
        <strain evidence="5">CGMCC 4.7306</strain>
    </source>
</reference>
<dbReference type="GO" id="GO:0008168">
    <property type="term" value="F:methyltransferase activity"/>
    <property type="evidence" value="ECO:0007669"/>
    <property type="project" value="UniProtKB-KW"/>
</dbReference>
<protein>
    <submittedName>
        <fullName evidence="5">rRNA methyltransferase</fullName>
    </submittedName>
</protein>
<dbReference type="EMBL" id="BMMZ01000017">
    <property type="protein sequence ID" value="GGL81889.1"/>
    <property type="molecule type" value="Genomic_DNA"/>
</dbReference>
<accession>A0A917SIE5</accession>
<evidence type="ECO:0000256" key="4">
    <source>
        <dbReference type="ARBA" id="ARBA00023014"/>
    </source>
</evidence>
<dbReference type="InterPro" id="IPR015324">
    <property type="entry name" value="Ribosomal_Rsm22-like"/>
</dbReference>
<proteinExistence type="predicted"/>
<evidence type="ECO:0000256" key="3">
    <source>
        <dbReference type="ARBA" id="ARBA00023004"/>
    </source>
</evidence>